<name>A0A8G2FC80_ACIRU</name>
<keyword evidence="2" id="KW-1185">Reference proteome</keyword>
<dbReference type="Proteomes" id="UP000186308">
    <property type="component" value="Unassembled WGS sequence"/>
</dbReference>
<dbReference type="AlphaFoldDB" id="A0A8G2FC80"/>
<reference evidence="1 2" key="1">
    <citation type="submission" date="2017-01" db="EMBL/GenBank/DDBJ databases">
        <authorList>
            <person name="Varghese N."/>
            <person name="Submissions S."/>
        </authorList>
    </citation>
    <scope>NUCLEOTIDE SEQUENCE [LARGE SCALE GENOMIC DNA]</scope>
    <source>
        <strain evidence="1 2">ATCC 35905</strain>
    </source>
</reference>
<organism evidence="1 2">
    <name type="scientific">Acidiphilium rubrum</name>
    <dbReference type="NCBI Taxonomy" id="526"/>
    <lineage>
        <taxon>Bacteria</taxon>
        <taxon>Pseudomonadati</taxon>
        <taxon>Pseudomonadota</taxon>
        <taxon>Alphaproteobacteria</taxon>
        <taxon>Acetobacterales</taxon>
        <taxon>Acidocellaceae</taxon>
        <taxon>Acidiphilium</taxon>
    </lineage>
</organism>
<dbReference type="EMBL" id="FTNE01000002">
    <property type="protein sequence ID" value="SIQ22830.1"/>
    <property type="molecule type" value="Genomic_DNA"/>
</dbReference>
<evidence type="ECO:0000313" key="1">
    <source>
        <dbReference type="EMBL" id="SIQ22830.1"/>
    </source>
</evidence>
<evidence type="ECO:0000313" key="2">
    <source>
        <dbReference type="Proteomes" id="UP000186308"/>
    </source>
</evidence>
<proteinExistence type="predicted"/>
<protein>
    <submittedName>
        <fullName evidence="1">Uncharacterized protein</fullName>
    </submittedName>
</protein>
<gene>
    <name evidence="1" type="ORF">SAMN05421828_102270</name>
</gene>
<sequence length="102" mass="11234">MTICADALSLTDETCKMPVFDSETGRLSNAIDMIMPFNTLHALGMHDKIIHYWSIKCGAFIHGGDDIGSDYRWVIIPKNADRIDLPFLAGGYLELSRVGGTS</sequence>
<accession>A0A8G2FC80</accession>
<comment type="caution">
    <text evidence="1">The sequence shown here is derived from an EMBL/GenBank/DDBJ whole genome shotgun (WGS) entry which is preliminary data.</text>
</comment>